<reference evidence="3" key="1">
    <citation type="submission" date="2016-10" db="EMBL/GenBank/DDBJ databases">
        <authorList>
            <person name="de Groot N.N."/>
        </authorList>
    </citation>
    <scope>NUCLEOTIDE SEQUENCE [LARGE SCALE GENOMIC DNA]</scope>
    <source>
        <strain evidence="3">BP1-145</strain>
    </source>
</reference>
<accession>A0A1H0GI15</accession>
<proteinExistence type="predicted"/>
<name>A0A1H0GI15_9BACT</name>
<sequence length="90" mass="10223">MAVWQQQARAWSARTATQQDFREPLKTRGMLYAYARAADSILYAITSDGTHRISFDHVVQVMKRTGHDLPSLYKETSQGGLALKYEEESS</sequence>
<evidence type="ECO:0000313" key="2">
    <source>
        <dbReference type="EMBL" id="SDO06567.1"/>
    </source>
</evidence>
<evidence type="ECO:0000313" key="3">
    <source>
        <dbReference type="Proteomes" id="UP000199134"/>
    </source>
</evidence>
<protein>
    <submittedName>
        <fullName evidence="2">Serine dehydratase alpha chain</fullName>
    </submittedName>
</protein>
<dbReference type="Proteomes" id="UP000199134">
    <property type="component" value="Unassembled WGS sequence"/>
</dbReference>
<comment type="caution">
    <text evidence="2">The sequence shown here is derived from an EMBL/GenBank/DDBJ whole genome shotgun (WGS) entry which is preliminary data.</text>
</comment>
<dbReference type="InterPro" id="IPR005130">
    <property type="entry name" value="Ser_deHydtase-like_asu"/>
</dbReference>
<organism evidence="2 3">
    <name type="scientific">Prevotella communis</name>
    <dbReference type="NCBI Taxonomy" id="2913614"/>
    <lineage>
        <taxon>Bacteria</taxon>
        <taxon>Pseudomonadati</taxon>
        <taxon>Bacteroidota</taxon>
        <taxon>Bacteroidia</taxon>
        <taxon>Bacteroidales</taxon>
        <taxon>Prevotellaceae</taxon>
        <taxon>Prevotella</taxon>
    </lineage>
</organism>
<dbReference type="EMBL" id="FNIW01000009">
    <property type="protein sequence ID" value="SDO06567.1"/>
    <property type="molecule type" value="Genomic_DNA"/>
</dbReference>
<feature type="domain" description="Serine dehydratase-like alpha subunit" evidence="1">
    <location>
        <begin position="34"/>
        <end position="82"/>
    </location>
</feature>
<gene>
    <name evidence="2" type="ORF">SAMN04487900_1094</name>
</gene>
<dbReference type="Pfam" id="PF03313">
    <property type="entry name" value="SDH_alpha"/>
    <property type="match status" value="1"/>
</dbReference>
<evidence type="ECO:0000259" key="1">
    <source>
        <dbReference type="Pfam" id="PF03313"/>
    </source>
</evidence>
<dbReference type="OrthoDB" id="9805537at2"/>
<dbReference type="AlphaFoldDB" id="A0A1H0GI15"/>